<evidence type="ECO:0000259" key="8">
    <source>
        <dbReference type="Pfam" id="PF09335"/>
    </source>
</evidence>
<feature type="transmembrane region" description="Helical" evidence="6">
    <location>
        <begin position="187"/>
        <end position="211"/>
    </location>
</feature>
<dbReference type="RefSeq" id="WP_083581195.1">
    <property type="nucleotide sequence ID" value="NZ_FOHL01000001.1"/>
</dbReference>
<keyword evidence="5 6" id="KW-0472">Membrane</keyword>
<dbReference type="PANTHER" id="PTHR12677:SF59">
    <property type="entry name" value="GOLGI APPARATUS MEMBRANE PROTEIN TVP38-RELATED"/>
    <property type="match status" value="1"/>
</dbReference>
<proteinExistence type="inferred from homology"/>
<sequence>MASPADPPPTRAADPLRGAAHGALAPKAAPDQSAPDREPAAGSLVEGAASGARGRWRRLAPLAGLLAGGAAAWWFAGDLLSFEALRDNREALVAWRDANYALAAGVYMLIYVLAVAFSAPGGLALTLAGGFLFGMAAAPMIVVAATAGATLIFLAARHGLGGALEARARGSGGAMARLRAGIARNEISFLLLMRLVPVVPFFVANLAPAFLGVSLRNFVLTTLFGIIPGTVVYTWVGAGLAEVFARDEAPDLGVIFEPHVLGPLLALCALAAAPMLLRGRLGKDAR</sequence>
<name>A0A1M7SPY2_9RHOB</name>
<feature type="transmembrane region" description="Helical" evidence="6">
    <location>
        <begin position="218"/>
        <end position="240"/>
    </location>
</feature>
<feature type="transmembrane region" description="Helical" evidence="6">
    <location>
        <begin position="100"/>
        <end position="119"/>
    </location>
</feature>
<dbReference type="AlphaFoldDB" id="A0A1M7SPY2"/>
<dbReference type="OrthoDB" id="9779114at2"/>
<evidence type="ECO:0000256" key="1">
    <source>
        <dbReference type="ARBA" id="ARBA00004651"/>
    </source>
</evidence>
<evidence type="ECO:0000313" key="9">
    <source>
        <dbReference type="EMBL" id="SHN60522.1"/>
    </source>
</evidence>
<feature type="domain" description="VTT" evidence="8">
    <location>
        <begin position="123"/>
        <end position="238"/>
    </location>
</feature>
<dbReference type="EMBL" id="FRDL01000003">
    <property type="protein sequence ID" value="SHN60522.1"/>
    <property type="molecule type" value="Genomic_DNA"/>
</dbReference>
<dbReference type="GO" id="GO:0005886">
    <property type="term" value="C:plasma membrane"/>
    <property type="evidence" value="ECO:0007669"/>
    <property type="project" value="UniProtKB-SubCell"/>
</dbReference>
<dbReference type="PANTHER" id="PTHR12677">
    <property type="entry name" value="GOLGI APPARATUS MEMBRANE PROTEIN TVP38-RELATED"/>
    <property type="match status" value="1"/>
</dbReference>
<evidence type="ECO:0000313" key="10">
    <source>
        <dbReference type="Proteomes" id="UP000184066"/>
    </source>
</evidence>
<organism evidence="9 10">
    <name type="scientific">Oceanicella actignis</name>
    <dbReference type="NCBI Taxonomy" id="1189325"/>
    <lineage>
        <taxon>Bacteria</taxon>
        <taxon>Pseudomonadati</taxon>
        <taxon>Pseudomonadota</taxon>
        <taxon>Alphaproteobacteria</taxon>
        <taxon>Rhodobacterales</taxon>
        <taxon>Paracoccaceae</taxon>
        <taxon>Oceanicella</taxon>
    </lineage>
</organism>
<protein>
    <recommendedName>
        <fullName evidence="6">TVP38/TMEM64 family membrane protein</fullName>
    </recommendedName>
</protein>
<keyword evidence="4 6" id="KW-1133">Transmembrane helix</keyword>
<comment type="similarity">
    <text evidence="6">Belongs to the TVP38/TMEM64 family.</text>
</comment>
<dbReference type="STRING" id="1189325.SAMN04488119_10179"/>
<feature type="transmembrane region" description="Helical" evidence="6">
    <location>
        <begin position="260"/>
        <end position="277"/>
    </location>
</feature>
<reference evidence="9 10" key="1">
    <citation type="submission" date="2016-12" db="EMBL/GenBank/DDBJ databases">
        <authorList>
            <person name="Song W.-J."/>
            <person name="Kurnit D.M."/>
        </authorList>
    </citation>
    <scope>NUCLEOTIDE SEQUENCE [LARGE SCALE GENOMIC DNA]</scope>
    <source>
        <strain evidence="9 10">CGMCC 1.10808</strain>
    </source>
</reference>
<gene>
    <name evidence="9" type="ORF">SAMN05216200_10380</name>
</gene>
<evidence type="ECO:0000256" key="7">
    <source>
        <dbReference type="SAM" id="MobiDB-lite"/>
    </source>
</evidence>
<comment type="subcellular location">
    <subcellularLocation>
        <location evidence="1 6">Cell membrane</location>
        <topology evidence="1 6">Multi-pass membrane protein</topology>
    </subcellularLocation>
</comment>
<dbReference type="InterPro" id="IPR015414">
    <property type="entry name" value="TMEM64"/>
</dbReference>
<feature type="compositionally biased region" description="Low complexity" evidence="7">
    <location>
        <begin position="11"/>
        <end position="30"/>
    </location>
</feature>
<evidence type="ECO:0000256" key="5">
    <source>
        <dbReference type="ARBA" id="ARBA00023136"/>
    </source>
</evidence>
<accession>A0A1M7SPY2</accession>
<keyword evidence="3 6" id="KW-0812">Transmembrane</keyword>
<evidence type="ECO:0000256" key="3">
    <source>
        <dbReference type="ARBA" id="ARBA00022692"/>
    </source>
</evidence>
<keyword evidence="2 6" id="KW-1003">Cell membrane</keyword>
<feature type="region of interest" description="Disordered" evidence="7">
    <location>
        <begin position="1"/>
        <end position="46"/>
    </location>
</feature>
<dbReference type="InterPro" id="IPR032816">
    <property type="entry name" value="VTT_dom"/>
</dbReference>
<dbReference type="Proteomes" id="UP000184066">
    <property type="component" value="Unassembled WGS sequence"/>
</dbReference>
<dbReference type="Pfam" id="PF09335">
    <property type="entry name" value="VTT_dom"/>
    <property type="match status" value="1"/>
</dbReference>
<feature type="transmembrane region" description="Helical" evidence="6">
    <location>
        <begin position="131"/>
        <end position="156"/>
    </location>
</feature>
<evidence type="ECO:0000256" key="6">
    <source>
        <dbReference type="RuleBase" id="RU366058"/>
    </source>
</evidence>
<evidence type="ECO:0000256" key="2">
    <source>
        <dbReference type="ARBA" id="ARBA00022475"/>
    </source>
</evidence>
<keyword evidence="10" id="KW-1185">Reference proteome</keyword>
<feature type="transmembrane region" description="Helical" evidence="6">
    <location>
        <begin position="59"/>
        <end position="80"/>
    </location>
</feature>
<evidence type="ECO:0000256" key="4">
    <source>
        <dbReference type="ARBA" id="ARBA00022989"/>
    </source>
</evidence>
<feature type="compositionally biased region" description="Pro residues" evidence="7">
    <location>
        <begin position="1"/>
        <end position="10"/>
    </location>
</feature>